<dbReference type="FunFam" id="3.40.630.10:FF:000036">
    <property type="entry name" value="Carboxypeptidase Q"/>
    <property type="match status" value="1"/>
</dbReference>
<evidence type="ECO:0000256" key="4">
    <source>
        <dbReference type="ARBA" id="ARBA00004613"/>
    </source>
</evidence>
<evidence type="ECO:0000256" key="20">
    <source>
        <dbReference type="ARBA" id="ARBA00025833"/>
    </source>
</evidence>
<keyword evidence="22" id="KW-1133">Transmembrane helix</keyword>
<dbReference type="SUPFAM" id="SSF53187">
    <property type="entry name" value="Zn-dependent exopeptidases"/>
    <property type="match status" value="1"/>
</dbReference>
<organism evidence="24 25">
    <name type="scientific">Astyanax mexicanus</name>
    <name type="common">Blind cave fish</name>
    <name type="synonym">Astyanax fasciatus mexicanus</name>
    <dbReference type="NCBI Taxonomy" id="7994"/>
    <lineage>
        <taxon>Eukaryota</taxon>
        <taxon>Metazoa</taxon>
        <taxon>Chordata</taxon>
        <taxon>Craniata</taxon>
        <taxon>Vertebrata</taxon>
        <taxon>Euteleostomi</taxon>
        <taxon>Actinopterygii</taxon>
        <taxon>Neopterygii</taxon>
        <taxon>Teleostei</taxon>
        <taxon>Ostariophysi</taxon>
        <taxon>Characiformes</taxon>
        <taxon>Characoidei</taxon>
        <taxon>Acestrorhamphidae</taxon>
        <taxon>Acestrorhamphinae</taxon>
        <taxon>Astyanax</taxon>
    </lineage>
</organism>
<dbReference type="GO" id="GO:0005794">
    <property type="term" value="C:Golgi apparatus"/>
    <property type="evidence" value="ECO:0007669"/>
    <property type="project" value="UniProtKB-SubCell"/>
</dbReference>
<keyword evidence="19" id="KW-0458">Lysosome</keyword>
<keyword evidence="9" id="KW-0645">Protease</keyword>
<evidence type="ECO:0000256" key="16">
    <source>
        <dbReference type="ARBA" id="ARBA00023049"/>
    </source>
</evidence>
<dbReference type="GO" id="GO:0006508">
    <property type="term" value="P:proteolysis"/>
    <property type="evidence" value="ECO:0007669"/>
    <property type="project" value="UniProtKB-KW"/>
</dbReference>
<dbReference type="PANTHER" id="PTHR12053:SF3">
    <property type="entry name" value="CARBOXYPEPTIDASE Q"/>
    <property type="match status" value="1"/>
</dbReference>
<dbReference type="Proteomes" id="UP000694621">
    <property type="component" value="Unplaced"/>
</dbReference>
<dbReference type="AlphaFoldDB" id="A0A8B9RCH3"/>
<dbReference type="GO" id="GO:0046872">
    <property type="term" value="F:metal ion binding"/>
    <property type="evidence" value="ECO:0007669"/>
    <property type="project" value="UniProtKB-KW"/>
</dbReference>
<keyword evidence="11" id="KW-0732">Signal</keyword>
<dbReference type="GO" id="GO:0005615">
    <property type="term" value="C:extracellular space"/>
    <property type="evidence" value="ECO:0007669"/>
    <property type="project" value="TreeGrafter"/>
</dbReference>
<keyword evidence="14" id="KW-0862">Zinc</keyword>
<evidence type="ECO:0000256" key="5">
    <source>
        <dbReference type="ARBA" id="ARBA00010918"/>
    </source>
</evidence>
<dbReference type="Gene3D" id="3.50.30.30">
    <property type="match status" value="1"/>
</dbReference>
<keyword evidence="8" id="KW-0121">Carboxypeptidase</keyword>
<dbReference type="GO" id="GO:0070573">
    <property type="term" value="F:metallodipeptidase activity"/>
    <property type="evidence" value="ECO:0007669"/>
    <property type="project" value="InterPro"/>
</dbReference>
<proteinExistence type="inferred from homology"/>
<keyword evidence="17" id="KW-0865">Zymogen</keyword>
<evidence type="ECO:0000256" key="7">
    <source>
        <dbReference type="ARBA" id="ARBA00022525"/>
    </source>
</evidence>
<evidence type="ECO:0000256" key="1">
    <source>
        <dbReference type="ARBA" id="ARBA00004240"/>
    </source>
</evidence>
<dbReference type="FunFam" id="3.50.30.30:FF:000009">
    <property type="entry name" value="Carboxypeptidase Q"/>
    <property type="match status" value="1"/>
</dbReference>
<sequence length="487" mass="53241">MMTTNFLYLFYFQMTGNSKYSSGMVYVTLLILIILIQGKPLYGSERKPLGEISKEISHYADIALKIIDLAVFGKAQNRSYERLATFTDTIGNRVSGSKDLDLAIKYMYNALKQDGLENVHLEPVKIPHWVRGEESAVMLLPRNHTMSILGLGSSVGTPKGGIEAEVLVVESFEKLKRRATEAKGKIVVYNQPFVSYGETVAYRASGASEAARAGAVASLIHSVTPFSINSPHTGWQWYDPGVPQIPTACITVEDAEMMARMASRGTRIVLRLTMGAQTLPDADSFNTVAEITGSEHPEQVVLLSGHLDSWDVGQGAMDDGGGVAISWEALSLIKDLGLRPKRTLRAVLWSAEEPGGVGAAQYFQQHKGNISNFDLVMESDLGTFAPLGLQFTGSDKARAIMKEVMKLLAPINVTSLEEHGEGTDINMWMKAGVPGASLHTADSKYFWFHHSEGDTMTVQDPTEMNLCSAVWAVVAYVVADLDEMLPR</sequence>
<evidence type="ECO:0000256" key="22">
    <source>
        <dbReference type="SAM" id="Phobius"/>
    </source>
</evidence>
<evidence type="ECO:0000256" key="13">
    <source>
        <dbReference type="ARBA" id="ARBA00022824"/>
    </source>
</evidence>
<dbReference type="Gene3D" id="3.40.630.10">
    <property type="entry name" value="Zn peptidases"/>
    <property type="match status" value="1"/>
</dbReference>
<dbReference type="InterPro" id="IPR007484">
    <property type="entry name" value="Peptidase_M28"/>
</dbReference>
<comment type="similarity">
    <text evidence="5">Belongs to the peptidase M28 family.</text>
</comment>
<keyword evidence="10" id="KW-0479">Metal-binding</keyword>
<dbReference type="GO" id="GO:0043171">
    <property type="term" value="P:peptide catabolic process"/>
    <property type="evidence" value="ECO:0007669"/>
    <property type="project" value="TreeGrafter"/>
</dbReference>
<accession>A0A8B9RCH3</accession>
<evidence type="ECO:0000256" key="21">
    <source>
        <dbReference type="ARBA" id="ARBA00033328"/>
    </source>
</evidence>
<keyword evidence="22" id="KW-0812">Transmembrane</keyword>
<evidence type="ECO:0000256" key="3">
    <source>
        <dbReference type="ARBA" id="ARBA00004555"/>
    </source>
</evidence>
<protein>
    <recommendedName>
        <fullName evidence="6">Carboxypeptidase Q</fullName>
    </recommendedName>
    <alternativeName>
        <fullName evidence="21">Plasma glutamate carboxypeptidase</fullName>
    </alternativeName>
</protein>
<dbReference type="CDD" id="cd03883">
    <property type="entry name" value="M28_Pgcp_like"/>
    <property type="match status" value="1"/>
</dbReference>
<evidence type="ECO:0000256" key="11">
    <source>
        <dbReference type="ARBA" id="ARBA00022729"/>
    </source>
</evidence>
<dbReference type="OMA" id="IVFYNRP"/>
<reference evidence="24" key="1">
    <citation type="submission" date="2025-08" db="UniProtKB">
        <authorList>
            <consortium name="Ensembl"/>
        </authorList>
    </citation>
    <scope>IDENTIFICATION</scope>
</reference>
<evidence type="ECO:0000256" key="18">
    <source>
        <dbReference type="ARBA" id="ARBA00023180"/>
    </source>
</evidence>
<comment type="subcellular location">
    <subcellularLocation>
        <location evidence="1">Endoplasmic reticulum</location>
    </subcellularLocation>
    <subcellularLocation>
        <location evidence="3">Golgi apparatus</location>
    </subcellularLocation>
    <subcellularLocation>
        <location evidence="2">Lysosome</location>
    </subcellularLocation>
    <subcellularLocation>
        <location evidence="4">Secreted</location>
    </subcellularLocation>
</comment>
<evidence type="ECO:0000259" key="23">
    <source>
        <dbReference type="Pfam" id="PF04389"/>
    </source>
</evidence>
<evidence type="ECO:0000256" key="14">
    <source>
        <dbReference type="ARBA" id="ARBA00022833"/>
    </source>
</evidence>
<dbReference type="GO" id="GO:0004180">
    <property type="term" value="F:carboxypeptidase activity"/>
    <property type="evidence" value="ECO:0007669"/>
    <property type="project" value="UniProtKB-KW"/>
</dbReference>
<feature type="domain" description="Peptidase M28" evidence="23">
    <location>
        <begin position="286"/>
        <end position="473"/>
    </location>
</feature>
<keyword evidence="15" id="KW-0333">Golgi apparatus</keyword>
<evidence type="ECO:0000256" key="10">
    <source>
        <dbReference type="ARBA" id="ARBA00022723"/>
    </source>
</evidence>
<dbReference type="Ensembl" id="ENSAMXT00005035912.1">
    <property type="protein sequence ID" value="ENSAMXP00005032857.1"/>
    <property type="gene ID" value="ENSAMXG00005015991.1"/>
</dbReference>
<feature type="transmembrane region" description="Helical" evidence="22">
    <location>
        <begin position="20"/>
        <end position="38"/>
    </location>
</feature>
<dbReference type="GO" id="GO:0005783">
    <property type="term" value="C:endoplasmic reticulum"/>
    <property type="evidence" value="ECO:0007669"/>
    <property type="project" value="UniProtKB-SubCell"/>
</dbReference>
<evidence type="ECO:0000313" key="25">
    <source>
        <dbReference type="Proteomes" id="UP000694621"/>
    </source>
</evidence>
<name>A0A8B9RCH3_ASTMX</name>
<evidence type="ECO:0000256" key="8">
    <source>
        <dbReference type="ARBA" id="ARBA00022645"/>
    </source>
</evidence>
<keyword evidence="22" id="KW-0472">Membrane</keyword>
<evidence type="ECO:0000256" key="9">
    <source>
        <dbReference type="ARBA" id="ARBA00022670"/>
    </source>
</evidence>
<keyword evidence="7" id="KW-0964">Secreted</keyword>
<evidence type="ECO:0000256" key="2">
    <source>
        <dbReference type="ARBA" id="ARBA00004371"/>
    </source>
</evidence>
<evidence type="ECO:0000256" key="17">
    <source>
        <dbReference type="ARBA" id="ARBA00023145"/>
    </source>
</evidence>
<keyword evidence="18" id="KW-0325">Glycoprotein</keyword>
<keyword evidence="12" id="KW-0378">Hydrolase</keyword>
<evidence type="ECO:0000256" key="6">
    <source>
        <dbReference type="ARBA" id="ARBA00014116"/>
    </source>
</evidence>
<comment type="subunit">
    <text evidence="20">Homodimer. The monomeric form is inactive while the homodimer is active.</text>
</comment>
<dbReference type="PANTHER" id="PTHR12053">
    <property type="entry name" value="PROTEASE FAMILY M28 PLASMA GLUTAMATE CARBOXYPEPTIDASE-RELATED"/>
    <property type="match status" value="1"/>
</dbReference>
<keyword evidence="13" id="KW-0256">Endoplasmic reticulum</keyword>
<dbReference type="GO" id="GO:0005764">
    <property type="term" value="C:lysosome"/>
    <property type="evidence" value="ECO:0007669"/>
    <property type="project" value="UniProtKB-SubCell"/>
</dbReference>
<evidence type="ECO:0000313" key="24">
    <source>
        <dbReference type="Ensembl" id="ENSAMXP00005032857.1"/>
    </source>
</evidence>
<dbReference type="InterPro" id="IPR039866">
    <property type="entry name" value="CPQ"/>
</dbReference>
<evidence type="ECO:0000256" key="15">
    <source>
        <dbReference type="ARBA" id="ARBA00023034"/>
    </source>
</evidence>
<keyword evidence="16" id="KW-0482">Metalloprotease</keyword>
<evidence type="ECO:0000256" key="12">
    <source>
        <dbReference type="ARBA" id="ARBA00022801"/>
    </source>
</evidence>
<dbReference type="Pfam" id="PF04389">
    <property type="entry name" value="Peptidase_M28"/>
    <property type="match status" value="1"/>
</dbReference>
<evidence type="ECO:0000256" key="19">
    <source>
        <dbReference type="ARBA" id="ARBA00023228"/>
    </source>
</evidence>